<evidence type="ECO:0000313" key="3">
    <source>
        <dbReference type="Proteomes" id="UP000321306"/>
    </source>
</evidence>
<reference evidence="2 3" key="1">
    <citation type="submission" date="2019-07" db="EMBL/GenBank/DDBJ databases">
        <title>Whole genome shotgun sequence of Deinococcus cellulosilyticus NBRC 106333.</title>
        <authorList>
            <person name="Hosoyama A."/>
            <person name="Uohara A."/>
            <person name="Ohji S."/>
            <person name="Ichikawa N."/>
        </authorList>
    </citation>
    <scope>NUCLEOTIDE SEQUENCE [LARGE SCALE GENOMIC DNA]</scope>
    <source>
        <strain evidence="2 3">NBRC 106333</strain>
    </source>
</reference>
<keyword evidence="3" id="KW-1185">Reference proteome</keyword>
<accession>A0A511NBA2</accession>
<dbReference type="EMBL" id="BJXB01000045">
    <property type="protein sequence ID" value="GEM49836.1"/>
    <property type="molecule type" value="Genomic_DNA"/>
</dbReference>
<dbReference type="AlphaFoldDB" id="A0A511NBA2"/>
<protein>
    <submittedName>
        <fullName evidence="2">Uncharacterized protein</fullName>
    </submittedName>
</protein>
<evidence type="ECO:0000313" key="2">
    <source>
        <dbReference type="EMBL" id="GEM49836.1"/>
    </source>
</evidence>
<organism evidence="2 3">
    <name type="scientific">Deinococcus cellulosilyticus (strain DSM 18568 / NBRC 106333 / KACC 11606 / 5516J-15)</name>
    <dbReference type="NCBI Taxonomy" id="1223518"/>
    <lineage>
        <taxon>Bacteria</taxon>
        <taxon>Thermotogati</taxon>
        <taxon>Deinococcota</taxon>
        <taxon>Deinococci</taxon>
        <taxon>Deinococcales</taxon>
        <taxon>Deinococcaceae</taxon>
        <taxon>Deinococcus</taxon>
    </lineage>
</organism>
<name>A0A511NBA2_DEIC1</name>
<proteinExistence type="predicted"/>
<gene>
    <name evidence="2" type="ORF">DC3_54710</name>
</gene>
<sequence>MLAAAGFPVSESDVQAAAQAATPPKSRKRSWKDYAGVYALECPHDPPQAILQRRADFAGRLWETYCTLWKLALLVEQQTQEDQEVLELLSEGMEPLREPPRVRYFFGSVELLASYLQVSPDSCRILLNHLTRLKLIARGRHYTTAQVLTGGENWERENRTITDGTIFAVLVNPQDAGTGPDLTIPYAEAHAQYRNVNLDVLEKKTVWRLTQEMHETRGSFKCGQSLKGKAREVLENHTLNWNKNKNTTLSMMPLDCEKSIAHEKNPLEAEEPLPDIKTFSLESLKAATGHKRTREVARLARSIQRYLEDGKSYHFYTKLLWGVVWSHRQGLDYWEYVITLLRRVVEEAQLRRMELNLPEQFQTHSKPAVFCSLLKKEGLYNLLIRNELLVAA</sequence>
<comment type="caution">
    <text evidence="2">The sequence shown here is derived from an EMBL/GenBank/DDBJ whole genome shotgun (WGS) entry which is preliminary data.</text>
</comment>
<dbReference type="Proteomes" id="UP000321306">
    <property type="component" value="Unassembled WGS sequence"/>
</dbReference>
<feature type="region of interest" description="Disordered" evidence="1">
    <location>
        <begin position="1"/>
        <end position="22"/>
    </location>
</feature>
<evidence type="ECO:0000256" key="1">
    <source>
        <dbReference type="SAM" id="MobiDB-lite"/>
    </source>
</evidence>